<dbReference type="Proteomes" id="UP000644693">
    <property type="component" value="Unassembled WGS sequence"/>
</dbReference>
<dbReference type="Pfam" id="PF04400">
    <property type="entry name" value="NqrM"/>
    <property type="match status" value="1"/>
</dbReference>
<comment type="caution">
    <text evidence="1">The sequence shown here is derived from an EMBL/GenBank/DDBJ whole genome shotgun (WGS) entry which is preliminary data.</text>
</comment>
<name>A0A918XFI4_9GAMM</name>
<evidence type="ECO:0000313" key="2">
    <source>
        <dbReference type="Proteomes" id="UP000644693"/>
    </source>
</evidence>
<reference evidence="1" key="1">
    <citation type="journal article" date="2014" name="Int. J. Syst. Evol. Microbiol.">
        <title>Complete genome sequence of Corynebacterium casei LMG S-19264T (=DSM 44701T), isolated from a smear-ripened cheese.</title>
        <authorList>
            <consortium name="US DOE Joint Genome Institute (JGI-PGF)"/>
            <person name="Walter F."/>
            <person name="Albersmeier A."/>
            <person name="Kalinowski J."/>
            <person name="Ruckert C."/>
        </authorList>
    </citation>
    <scope>NUCLEOTIDE SEQUENCE</scope>
    <source>
        <strain evidence="1">KCTC 23430</strain>
    </source>
</reference>
<gene>
    <name evidence="1" type="ORF">GCM10007053_11570</name>
</gene>
<reference evidence="1" key="2">
    <citation type="submission" date="2020-09" db="EMBL/GenBank/DDBJ databases">
        <authorList>
            <person name="Sun Q."/>
            <person name="Kim S."/>
        </authorList>
    </citation>
    <scope>NUCLEOTIDE SEQUENCE</scope>
    <source>
        <strain evidence="1">KCTC 23430</strain>
    </source>
</reference>
<dbReference type="AlphaFoldDB" id="A0A918XFI4"/>
<dbReference type="InterPro" id="IPR007495">
    <property type="entry name" value="NqrM"/>
</dbReference>
<dbReference type="EMBL" id="BMYM01000001">
    <property type="protein sequence ID" value="GHD30132.1"/>
    <property type="molecule type" value="Genomic_DNA"/>
</dbReference>
<dbReference type="RefSeq" id="WP_189476023.1">
    <property type="nucleotide sequence ID" value="NZ_BMYM01000001.1"/>
</dbReference>
<evidence type="ECO:0000313" key="1">
    <source>
        <dbReference type="EMBL" id="GHD30132.1"/>
    </source>
</evidence>
<dbReference type="PANTHER" id="PTHR40691:SF3">
    <property type="entry name" value="(NA+)-NQR MATURATION NQRM"/>
    <property type="match status" value="1"/>
</dbReference>
<evidence type="ECO:0008006" key="3">
    <source>
        <dbReference type="Google" id="ProtNLM"/>
    </source>
</evidence>
<sequence>MTLFIMSFLVMAVIFAGMAIGVIMGREPIKGSCGGIGALGINQNCEICGGDPQRCDEETREGEVGKANPNLYYQADKE</sequence>
<protein>
    <recommendedName>
        <fullName evidence="3">(Na+)-NQR maturation NqrM</fullName>
    </recommendedName>
</protein>
<organism evidence="1 2">
    <name type="scientific">Parahalioglobus pacificus</name>
    <dbReference type="NCBI Taxonomy" id="930806"/>
    <lineage>
        <taxon>Bacteria</taxon>
        <taxon>Pseudomonadati</taxon>
        <taxon>Pseudomonadota</taxon>
        <taxon>Gammaproteobacteria</taxon>
        <taxon>Cellvibrionales</taxon>
        <taxon>Halieaceae</taxon>
        <taxon>Parahalioglobus</taxon>
    </lineage>
</organism>
<accession>A0A918XFI4</accession>
<dbReference type="PANTHER" id="PTHR40691">
    <property type="entry name" value="(NA+)-NQR MATURATION NQRM"/>
    <property type="match status" value="1"/>
</dbReference>
<keyword evidence="2" id="KW-1185">Reference proteome</keyword>
<proteinExistence type="predicted"/>